<feature type="region of interest" description="Disordered" evidence="1">
    <location>
        <begin position="1"/>
        <end position="24"/>
    </location>
</feature>
<feature type="region of interest" description="Disordered" evidence="1">
    <location>
        <begin position="125"/>
        <end position="418"/>
    </location>
</feature>
<feature type="compositionally biased region" description="Basic and acidic residues" evidence="1">
    <location>
        <begin position="125"/>
        <end position="138"/>
    </location>
</feature>
<reference evidence="3" key="1">
    <citation type="submission" date="2025-08" db="UniProtKB">
        <authorList>
            <consortium name="RefSeq"/>
        </authorList>
    </citation>
    <scope>IDENTIFICATION</scope>
    <source>
        <strain evidence="3">USDA-PBARC FA_bdor</strain>
        <tissue evidence="3">Whole organism</tissue>
    </source>
</reference>
<dbReference type="InterPro" id="IPR006623">
    <property type="entry name" value="THEG"/>
</dbReference>
<dbReference type="RefSeq" id="XP_011298930.1">
    <property type="nucleotide sequence ID" value="XM_011300628.1"/>
</dbReference>
<evidence type="ECO:0000313" key="3">
    <source>
        <dbReference type="RefSeq" id="XP_011298930.1"/>
    </source>
</evidence>
<organism evidence="2 3">
    <name type="scientific">Fopius arisanus</name>
    <dbReference type="NCBI Taxonomy" id="64838"/>
    <lineage>
        <taxon>Eukaryota</taxon>
        <taxon>Metazoa</taxon>
        <taxon>Ecdysozoa</taxon>
        <taxon>Arthropoda</taxon>
        <taxon>Hexapoda</taxon>
        <taxon>Insecta</taxon>
        <taxon>Pterygota</taxon>
        <taxon>Neoptera</taxon>
        <taxon>Endopterygota</taxon>
        <taxon>Hymenoptera</taxon>
        <taxon>Apocrita</taxon>
        <taxon>Ichneumonoidea</taxon>
        <taxon>Braconidae</taxon>
        <taxon>Opiinae</taxon>
        <taxon>Fopius</taxon>
    </lineage>
</organism>
<sequence length="434" mass="49802">MTAKVTPPKTKQKTDKPKEKKKKKTRYRLKLKGWLKTPADWERFNAWAKINSLPRKIPEPEPVVCALIFPQATPWMNFLSLPSYRFLRLRKDDDAKKFKELYLSEIETRGKQALEEQFQRAEKLRKLEEEAAANREQEETPVEPQPEASAPEPEASAPEPEASAPEPEAPAPEIEEQTQEDGAEALEVDGEAEVVNNNAEVKEMVEQAPEPVPEAPKIEEEKEKLDTQKIAKPKTEARPKQTRFIPRPTPLADDEESRKKRAKRNAWRFEPPPWKDGDPLKVKESALNYSGSPRMTELAKPHVHKDTVTRKKPFDVKKSALTSPVSARVTELAKPSNPREPVEKRPPRKLNKYRQPIIPIPPYGKRLPRVPRYKEKECKTADDEIPEEAEVKNKEKIETPDPIAFEPTVDPYFDPEGAQRQLNARNAIKNQKEE</sequence>
<feature type="compositionally biased region" description="Low complexity" evidence="1">
    <location>
        <begin position="145"/>
        <end position="166"/>
    </location>
</feature>
<dbReference type="OrthoDB" id="25466at2759"/>
<keyword evidence="2" id="KW-1185">Reference proteome</keyword>
<feature type="compositionally biased region" description="Basic and acidic residues" evidence="1">
    <location>
        <begin position="372"/>
        <end position="382"/>
    </location>
</feature>
<feature type="compositionally biased region" description="Basic and acidic residues" evidence="1">
    <location>
        <begin position="216"/>
        <end position="239"/>
    </location>
</feature>
<name>A0A9R1SXF1_9HYME</name>
<dbReference type="KEGG" id="fas:105264053"/>
<evidence type="ECO:0000313" key="2">
    <source>
        <dbReference type="Proteomes" id="UP000694866"/>
    </source>
</evidence>
<gene>
    <name evidence="3" type="primary">LOC105264053</name>
</gene>
<feature type="compositionally biased region" description="Acidic residues" evidence="1">
    <location>
        <begin position="173"/>
        <end position="192"/>
    </location>
</feature>
<protein>
    <submittedName>
        <fullName evidence="3">Pollen-specific leucine-rich repeat extensin-like protein 1</fullName>
    </submittedName>
</protein>
<dbReference type="GeneID" id="105264053"/>
<dbReference type="AlphaFoldDB" id="A0A9R1SXF1"/>
<evidence type="ECO:0000256" key="1">
    <source>
        <dbReference type="SAM" id="MobiDB-lite"/>
    </source>
</evidence>
<proteinExistence type="predicted"/>
<dbReference type="Pfam" id="PF14912">
    <property type="entry name" value="THEG"/>
    <property type="match status" value="1"/>
</dbReference>
<dbReference type="Proteomes" id="UP000694866">
    <property type="component" value="Unplaced"/>
</dbReference>
<accession>A0A9R1SXF1</accession>
<feature type="compositionally biased region" description="Basic and acidic residues" evidence="1">
    <location>
        <begin position="389"/>
        <end position="399"/>
    </location>
</feature>
<feature type="compositionally biased region" description="Basic and acidic residues" evidence="1">
    <location>
        <begin position="273"/>
        <end position="284"/>
    </location>
</feature>
<feature type="compositionally biased region" description="Basic and acidic residues" evidence="1">
    <location>
        <begin position="297"/>
        <end position="318"/>
    </location>
</feature>